<evidence type="ECO:0000313" key="1">
    <source>
        <dbReference type="EMBL" id="GAA0875860.1"/>
    </source>
</evidence>
<dbReference type="EMBL" id="BAAAFH010000011">
    <property type="protein sequence ID" value="GAA0875860.1"/>
    <property type="molecule type" value="Genomic_DNA"/>
</dbReference>
<comment type="caution">
    <text evidence="1">The sequence shown here is derived from an EMBL/GenBank/DDBJ whole genome shotgun (WGS) entry which is preliminary data.</text>
</comment>
<name>A0ABN1MRW9_9FLAO</name>
<proteinExistence type="predicted"/>
<sequence>MPQNFEISFLYTPFIQGAMKLVDVHSEGLSSGKNPVIFEAVGAGISVVLTIIGNKIVNDQIGE</sequence>
<keyword evidence="2" id="KW-1185">Reference proteome</keyword>
<reference evidence="1 2" key="1">
    <citation type="journal article" date="2019" name="Int. J. Syst. Evol. Microbiol.">
        <title>The Global Catalogue of Microorganisms (GCM) 10K type strain sequencing project: providing services to taxonomists for standard genome sequencing and annotation.</title>
        <authorList>
            <consortium name="The Broad Institute Genomics Platform"/>
            <consortium name="The Broad Institute Genome Sequencing Center for Infectious Disease"/>
            <person name="Wu L."/>
            <person name="Ma J."/>
        </authorList>
    </citation>
    <scope>NUCLEOTIDE SEQUENCE [LARGE SCALE GENOMIC DNA]</scope>
    <source>
        <strain evidence="1 2">JCM 16083</strain>
    </source>
</reference>
<gene>
    <name evidence="1" type="ORF">GCM10009118_22690</name>
</gene>
<evidence type="ECO:0000313" key="2">
    <source>
        <dbReference type="Proteomes" id="UP001501126"/>
    </source>
</evidence>
<dbReference type="RefSeq" id="WP_343787770.1">
    <property type="nucleotide sequence ID" value="NZ_BAAAFH010000011.1"/>
</dbReference>
<protein>
    <submittedName>
        <fullName evidence="1">Uncharacterized protein</fullName>
    </submittedName>
</protein>
<dbReference type="Proteomes" id="UP001501126">
    <property type="component" value="Unassembled WGS sequence"/>
</dbReference>
<organism evidence="1 2">
    <name type="scientific">Wandonia haliotis</name>
    <dbReference type="NCBI Taxonomy" id="574963"/>
    <lineage>
        <taxon>Bacteria</taxon>
        <taxon>Pseudomonadati</taxon>
        <taxon>Bacteroidota</taxon>
        <taxon>Flavobacteriia</taxon>
        <taxon>Flavobacteriales</taxon>
        <taxon>Crocinitomicaceae</taxon>
        <taxon>Wandonia</taxon>
    </lineage>
</organism>
<accession>A0ABN1MRW9</accession>